<organism evidence="2 3">
    <name type="scientific">Sorghum bicolor</name>
    <name type="common">Sorghum</name>
    <name type="synonym">Sorghum vulgare</name>
    <dbReference type="NCBI Taxonomy" id="4558"/>
    <lineage>
        <taxon>Eukaryota</taxon>
        <taxon>Viridiplantae</taxon>
        <taxon>Streptophyta</taxon>
        <taxon>Embryophyta</taxon>
        <taxon>Tracheophyta</taxon>
        <taxon>Spermatophyta</taxon>
        <taxon>Magnoliopsida</taxon>
        <taxon>Liliopsida</taxon>
        <taxon>Poales</taxon>
        <taxon>Poaceae</taxon>
        <taxon>PACMAD clade</taxon>
        <taxon>Panicoideae</taxon>
        <taxon>Andropogonodae</taxon>
        <taxon>Andropogoneae</taxon>
        <taxon>Sorghinae</taxon>
        <taxon>Sorghum</taxon>
    </lineage>
</organism>
<reference evidence="2" key="1">
    <citation type="journal article" date="2019" name="BMC Genomics">
        <title>A new reference genome for Sorghum bicolor reveals high levels of sequence similarity between sweet and grain genotypes: implications for the genetics of sugar metabolism.</title>
        <authorList>
            <person name="Cooper E.A."/>
            <person name="Brenton Z.W."/>
            <person name="Flinn B.S."/>
            <person name="Jenkins J."/>
            <person name="Shu S."/>
            <person name="Flowers D."/>
            <person name="Luo F."/>
            <person name="Wang Y."/>
            <person name="Xia P."/>
            <person name="Barry K."/>
            <person name="Daum C."/>
            <person name="Lipzen A."/>
            <person name="Yoshinaga Y."/>
            <person name="Schmutz J."/>
            <person name="Saski C."/>
            <person name="Vermerris W."/>
            <person name="Kresovich S."/>
        </authorList>
    </citation>
    <scope>NUCLEOTIDE SEQUENCE</scope>
</reference>
<proteinExistence type="predicted"/>
<comment type="caution">
    <text evidence="2">The sequence shown here is derived from an EMBL/GenBank/DDBJ whole genome shotgun (WGS) entry which is preliminary data.</text>
</comment>
<evidence type="ECO:0000256" key="1">
    <source>
        <dbReference type="SAM" id="MobiDB-lite"/>
    </source>
</evidence>
<feature type="region of interest" description="Disordered" evidence="1">
    <location>
        <begin position="1"/>
        <end position="22"/>
    </location>
</feature>
<dbReference type="EMBL" id="CM027680">
    <property type="protein sequence ID" value="KAG0549036.1"/>
    <property type="molecule type" value="Genomic_DNA"/>
</dbReference>
<name>A0A921S067_SORBI</name>
<sequence length="125" mass="13043">MNGGGGGGPNPPTVGEEVSFTTNTHKSVAAAAAAVVAEETGSFPAAVAQDAEAGADVKEAEAEAEADDDDDGPTVMTWTEFVVAYKRLSEDEVNSILSRPRKPFESTPLYKDMIADSSTPLLKRI</sequence>
<dbReference type="Proteomes" id="UP000807115">
    <property type="component" value="Chromosome 1"/>
</dbReference>
<dbReference type="AlphaFoldDB" id="A0A921S067"/>
<protein>
    <submittedName>
        <fullName evidence="2">Uncharacterized protein</fullName>
    </submittedName>
</protein>
<reference evidence="2" key="2">
    <citation type="submission" date="2020-10" db="EMBL/GenBank/DDBJ databases">
        <authorList>
            <person name="Cooper E.A."/>
            <person name="Brenton Z.W."/>
            <person name="Flinn B.S."/>
            <person name="Jenkins J."/>
            <person name="Shu S."/>
            <person name="Flowers D."/>
            <person name="Luo F."/>
            <person name="Wang Y."/>
            <person name="Xia P."/>
            <person name="Barry K."/>
            <person name="Daum C."/>
            <person name="Lipzen A."/>
            <person name="Yoshinaga Y."/>
            <person name="Schmutz J."/>
            <person name="Saski C."/>
            <person name="Vermerris W."/>
            <person name="Kresovich S."/>
        </authorList>
    </citation>
    <scope>NUCLEOTIDE SEQUENCE</scope>
</reference>
<evidence type="ECO:0000313" key="2">
    <source>
        <dbReference type="EMBL" id="KAG0549036.1"/>
    </source>
</evidence>
<accession>A0A921S067</accession>
<evidence type="ECO:0000313" key="3">
    <source>
        <dbReference type="Proteomes" id="UP000807115"/>
    </source>
</evidence>
<gene>
    <name evidence="2" type="ORF">BDA96_01G220000</name>
</gene>
<feature type="region of interest" description="Disordered" evidence="1">
    <location>
        <begin position="46"/>
        <end position="74"/>
    </location>
</feature>
<feature type="compositionally biased region" description="Acidic residues" evidence="1">
    <location>
        <begin position="62"/>
        <end position="72"/>
    </location>
</feature>